<keyword evidence="1" id="KW-0255">Endonuclease</keyword>
<evidence type="ECO:0000313" key="1">
    <source>
        <dbReference type="EMBL" id="TAA35547.1"/>
    </source>
</evidence>
<dbReference type="Pfam" id="PF17411">
    <property type="entry name" value="SmaI"/>
    <property type="match status" value="1"/>
</dbReference>
<comment type="caution">
    <text evidence="1">The sequence shown here is derived from an EMBL/GenBank/DDBJ whole genome shotgun (WGS) entry which is preliminary data.</text>
</comment>
<proteinExistence type="predicted"/>
<organism evidence="1 2">
    <name type="scientific">Pseudoxanthomonas winnipegensis</name>
    <dbReference type="NCBI Taxonomy" id="2480810"/>
    <lineage>
        <taxon>Bacteria</taxon>
        <taxon>Pseudomonadati</taxon>
        <taxon>Pseudomonadota</taxon>
        <taxon>Gammaproteobacteria</taxon>
        <taxon>Lysobacterales</taxon>
        <taxon>Lysobacteraceae</taxon>
        <taxon>Pseudoxanthomonas</taxon>
    </lineage>
</organism>
<dbReference type="Proteomes" id="UP000292087">
    <property type="component" value="Unassembled WGS sequence"/>
</dbReference>
<dbReference type="InterPro" id="IPR049519">
    <property type="entry name" value="SmaI"/>
</dbReference>
<dbReference type="GO" id="GO:0009036">
    <property type="term" value="F:type II site-specific deoxyribonuclease activity"/>
    <property type="evidence" value="ECO:0007669"/>
    <property type="project" value="InterPro"/>
</dbReference>
<keyword evidence="1" id="KW-0378">Hydrolase</keyword>
<keyword evidence="1" id="KW-0540">Nuclease</keyword>
<sequence>MTQEIVDDLGDIIRVHHAFSREAFSKDKFEYALERVQKAHGRDAELAPRGNKGYDLKIGDERFSLKTEASQSIKVDSIHISKFMELGGGKWTTDPADLEGLRQQFIQHLNGYEHVLTLRRLPAKAEGWHKYELVAIPKELLLLAAGGALEMRADSKQTPRPGYCYVGNAGWAYLAGTRPSPKDLQFSLYFDGGGERKLQIKHMKKSLCKVIATWEFESLPV</sequence>
<protein>
    <submittedName>
        <fullName evidence="1">Restriction endonuclease</fullName>
    </submittedName>
</protein>
<evidence type="ECO:0000313" key="2">
    <source>
        <dbReference type="Proteomes" id="UP000292087"/>
    </source>
</evidence>
<reference evidence="1 2" key="1">
    <citation type="submission" date="2019-02" db="EMBL/GenBank/DDBJ databases">
        <title>WGS of Pseudoxanthomonas species novum from clinical isolates.</title>
        <authorList>
            <person name="Bernier A.-M."/>
            <person name="Bernard K."/>
            <person name="Vachon A."/>
        </authorList>
    </citation>
    <scope>NUCLEOTIDE SEQUENCE [LARGE SCALE GENOMIC DNA]</scope>
    <source>
        <strain evidence="1 2">NML140781</strain>
    </source>
</reference>
<dbReference type="EMBL" id="SHMF01000002">
    <property type="protein sequence ID" value="TAA35547.1"/>
    <property type="molecule type" value="Genomic_DNA"/>
</dbReference>
<name>A0A4Q8LU75_9GAMM</name>
<accession>A0A4Q8LU75</accession>
<gene>
    <name evidence="1" type="ORF">EA656_07595</name>
</gene>
<dbReference type="AlphaFoldDB" id="A0A4Q8LU75"/>